<dbReference type="EMBL" id="ML119646">
    <property type="protein sequence ID" value="RPA87452.1"/>
    <property type="molecule type" value="Genomic_DNA"/>
</dbReference>
<reference evidence="3 4" key="1">
    <citation type="journal article" date="2018" name="Nat. Ecol. Evol.">
        <title>Pezizomycetes genomes reveal the molecular basis of ectomycorrhizal truffle lifestyle.</title>
        <authorList>
            <person name="Murat C."/>
            <person name="Payen T."/>
            <person name="Noel B."/>
            <person name="Kuo A."/>
            <person name="Morin E."/>
            <person name="Chen J."/>
            <person name="Kohler A."/>
            <person name="Krizsan K."/>
            <person name="Balestrini R."/>
            <person name="Da Silva C."/>
            <person name="Montanini B."/>
            <person name="Hainaut M."/>
            <person name="Levati E."/>
            <person name="Barry K.W."/>
            <person name="Belfiori B."/>
            <person name="Cichocki N."/>
            <person name="Clum A."/>
            <person name="Dockter R.B."/>
            <person name="Fauchery L."/>
            <person name="Guy J."/>
            <person name="Iotti M."/>
            <person name="Le Tacon F."/>
            <person name="Lindquist E.A."/>
            <person name="Lipzen A."/>
            <person name="Malagnac F."/>
            <person name="Mello A."/>
            <person name="Molinier V."/>
            <person name="Miyauchi S."/>
            <person name="Poulain J."/>
            <person name="Riccioni C."/>
            <person name="Rubini A."/>
            <person name="Sitrit Y."/>
            <person name="Splivallo R."/>
            <person name="Traeger S."/>
            <person name="Wang M."/>
            <person name="Zifcakova L."/>
            <person name="Wipf D."/>
            <person name="Zambonelli A."/>
            <person name="Paolocci F."/>
            <person name="Nowrousian M."/>
            <person name="Ottonello S."/>
            <person name="Baldrian P."/>
            <person name="Spatafora J.W."/>
            <person name="Henrissat B."/>
            <person name="Nagy L.G."/>
            <person name="Aury J.M."/>
            <person name="Wincker P."/>
            <person name="Grigoriev I.V."/>
            <person name="Bonfante P."/>
            <person name="Martin F.M."/>
        </authorList>
    </citation>
    <scope>NUCLEOTIDE SEQUENCE [LARGE SCALE GENOMIC DNA]</scope>
    <source>
        <strain evidence="3 4">RN42</strain>
    </source>
</reference>
<dbReference type="Proteomes" id="UP000275078">
    <property type="component" value="Unassembled WGS sequence"/>
</dbReference>
<dbReference type="PROSITE" id="PS51391">
    <property type="entry name" value="CID"/>
    <property type="match status" value="1"/>
</dbReference>
<dbReference type="SUPFAM" id="SSF48464">
    <property type="entry name" value="ENTH/VHS domain"/>
    <property type="match status" value="1"/>
</dbReference>
<proteinExistence type="predicted"/>
<organism evidence="3 4">
    <name type="scientific">Ascobolus immersus RN42</name>
    <dbReference type="NCBI Taxonomy" id="1160509"/>
    <lineage>
        <taxon>Eukaryota</taxon>
        <taxon>Fungi</taxon>
        <taxon>Dikarya</taxon>
        <taxon>Ascomycota</taxon>
        <taxon>Pezizomycotina</taxon>
        <taxon>Pezizomycetes</taxon>
        <taxon>Pezizales</taxon>
        <taxon>Ascobolaceae</taxon>
        <taxon>Ascobolus</taxon>
    </lineage>
</organism>
<dbReference type="AlphaFoldDB" id="A0A3N4IMT9"/>
<dbReference type="Pfam" id="PF04818">
    <property type="entry name" value="CID"/>
    <property type="match status" value="1"/>
</dbReference>
<sequence>MAYNPETVNNKLTTLQETQDSVCTVASWIIYHRRHAQEIASIWVTKLKEVPAHKKLNLIYLANEVVQTSRNRKKEEFINAFAPIIGGSTISAYRETPAPIAEKIRRVVQVWKERSVFPEAVLKQIEVGLAAADKDRTDPVRVAAASSSSRPTIPSELREVVAAQTSVSTKVPQATSLYKDAKAQFGETSSMVGPATVQASQLATLLKTLDAAHVAVQGAINDRTTLIKACQSIIEMNSTAIAGEQAFLEELASKRSVVADRKAMVEHALATGTELEQTTLADSWASAQEAANPRSRTPELRSPVVEELTPPPPSAAERATVPSATPAPAPAAPVKRLHPAHGQAAFPDSDDDDGYTPSAGPQQYAPPPAANNGVVYTDKKTAEEKAQELLNSLTAFQKPPSFGQLRGFNNAFANTGDEMEGISLDADVMDLLKEEL</sequence>
<dbReference type="GO" id="GO:0099122">
    <property type="term" value="F:RNA polymerase II C-terminal domain binding"/>
    <property type="evidence" value="ECO:0007669"/>
    <property type="project" value="InterPro"/>
</dbReference>
<evidence type="ECO:0000256" key="1">
    <source>
        <dbReference type="SAM" id="MobiDB-lite"/>
    </source>
</evidence>
<dbReference type="InterPro" id="IPR006569">
    <property type="entry name" value="CID_dom"/>
</dbReference>
<dbReference type="CDD" id="cd17003">
    <property type="entry name" value="CID_Rtt103"/>
    <property type="match status" value="1"/>
</dbReference>
<dbReference type="PANTHER" id="PTHR12460">
    <property type="entry name" value="CYCLIN-DEPENDENT KINASE INHIBITOR-RELATED PROTEIN"/>
    <property type="match status" value="1"/>
</dbReference>
<evidence type="ECO:0000313" key="3">
    <source>
        <dbReference type="EMBL" id="RPA87452.1"/>
    </source>
</evidence>
<name>A0A3N4IMT9_ASCIM</name>
<dbReference type="PANTHER" id="PTHR12460:SF0">
    <property type="entry name" value="CID DOMAIN-CONTAINING PROTEIN-RELATED"/>
    <property type="match status" value="1"/>
</dbReference>
<keyword evidence="4" id="KW-1185">Reference proteome</keyword>
<dbReference type="InterPro" id="IPR047883">
    <property type="entry name" value="Rtt103-like_CID"/>
</dbReference>
<protein>
    <submittedName>
        <fullName evidence="3">DUF618-domain-containing protein</fullName>
    </submittedName>
</protein>
<dbReference type="SMART" id="SM00582">
    <property type="entry name" value="RPR"/>
    <property type="match status" value="1"/>
</dbReference>
<dbReference type="InterPro" id="IPR008942">
    <property type="entry name" value="ENTH_VHS"/>
</dbReference>
<evidence type="ECO:0000313" key="4">
    <source>
        <dbReference type="Proteomes" id="UP000275078"/>
    </source>
</evidence>
<feature type="region of interest" description="Disordered" evidence="1">
    <location>
        <begin position="284"/>
        <end position="374"/>
    </location>
</feature>
<gene>
    <name evidence="3" type="ORF">BJ508DRAFT_410218</name>
</gene>
<dbReference type="STRING" id="1160509.A0A3N4IMT9"/>
<evidence type="ECO:0000259" key="2">
    <source>
        <dbReference type="PROSITE" id="PS51391"/>
    </source>
</evidence>
<dbReference type="Gene3D" id="1.25.40.90">
    <property type="match status" value="1"/>
</dbReference>
<accession>A0A3N4IMT9</accession>
<feature type="domain" description="CID" evidence="2">
    <location>
        <begin position="1"/>
        <end position="133"/>
    </location>
</feature>
<dbReference type="OrthoDB" id="10069473at2759"/>
<dbReference type="GO" id="GO:0031124">
    <property type="term" value="P:mRNA 3'-end processing"/>
    <property type="evidence" value="ECO:0007669"/>
    <property type="project" value="InterPro"/>
</dbReference>